<reference evidence="1" key="1">
    <citation type="submission" date="2020-02" db="EMBL/GenBank/DDBJ databases">
        <authorList>
            <person name="Meier V. D."/>
        </authorList>
    </citation>
    <scope>NUCLEOTIDE SEQUENCE</scope>
    <source>
        <strain evidence="1">AVDCRST_MAG77</strain>
    </source>
</reference>
<sequence>MLVRSLRRDWRRHLVVVTSDTVVRWHRAGWRLYWRWRSRSPGGRPRLTPEVQALMARMSRENQLWGSERIRGELLHRRYVVIDLVFDTREQAEAFLGFLKRQVWGVPANAPALAGAPQTMILEPAPPS</sequence>
<organism evidence="1">
    <name type="scientific">uncultured Chloroflexota bacterium</name>
    <dbReference type="NCBI Taxonomy" id="166587"/>
    <lineage>
        <taxon>Bacteria</taxon>
        <taxon>Bacillati</taxon>
        <taxon>Chloroflexota</taxon>
        <taxon>environmental samples</taxon>
    </lineage>
</organism>
<accession>A0A6J4JXR6</accession>
<name>A0A6J4JXR6_9CHLR</name>
<gene>
    <name evidence="1" type="ORF">AVDCRST_MAG77-4621</name>
</gene>
<proteinExistence type="predicted"/>
<evidence type="ECO:0000313" key="1">
    <source>
        <dbReference type="EMBL" id="CAA9290319.1"/>
    </source>
</evidence>
<dbReference type="AlphaFoldDB" id="A0A6J4JXR6"/>
<protein>
    <submittedName>
        <fullName evidence="1">Uncharacterized protein</fullName>
    </submittedName>
</protein>
<dbReference type="EMBL" id="CADCTC010000247">
    <property type="protein sequence ID" value="CAA9290319.1"/>
    <property type="molecule type" value="Genomic_DNA"/>
</dbReference>